<dbReference type="EMBL" id="BKCP01007070">
    <property type="protein sequence ID" value="GER44702.1"/>
    <property type="molecule type" value="Genomic_DNA"/>
</dbReference>
<organism evidence="1 2">
    <name type="scientific">Striga asiatica</name>
    <name type="common">Asiatic witchweed</name>
    <name type="synonym">Buchnera asiatica</name>
    <dbReference type="NCBI Taxonomy" id="4170"/>
    <lineage>
        <taxon>Eukaryota</taxon>
        <taxon>Viridiplantae</taxon>
        <taxon>Streptophyta</taxon>
        <taxon>Embryophyta</taxon>
        <taxon>Tracheophyta</taxon>
        <taxon>Spermatophyta</taxon>
        <taxon>Magnoliopsida</taxon>
        <taxon>eudicotyledons</taxon>
        <taxon>Gunneridae</taxon>
        <taxon>Pentapetalae</taxon>
        <taxon>asterids</taxon>
        <taxon>lamiids</taxon>
        <taxon>Lamiales</taxon>
        <taxon>Orobanchaceae</taxon>
        <taxon>Buchnereae</taxon>
        <taxon>Striga</taxon>
    </lineage>
</organism>
<dbReference type="AlphaFoldDB" id="A0A5A7QIJ6"/>
<gene>
    <name evidence="1" type="ORF">STAS_21607</name>
</gene>
<name>A0A5A7QIJ6_STRAF</name>
<protein>
    <submittedName>
        <fullName evidence="1">60S ribosomal protein L23a</fullName>
    </submittedName>
</protein>
<keyword evidence="2" id="KW-1185">Reference proteome</keyword>
<evidence type="ECO:0000313" key="2">
    <source>
        <dbReference type="Proteomes" id="UP000325081"/>
    </source>
</evidence>
<dbReference type="Proteomes" id="UP000325081">
    <property type="component" value="Unassembled WGS sequence"/>
</dbReference>
<keyword evidence="1" id="KW-0689">Ribosomal protein</keyword>
<accession>A0A5A7QIJ6</accession>
<proteinExistence type="predicted"/>
<reference evidence="2" key="1">
    <citation type="journal article" date="2019" name="Curr. Biol.">
        <title>Genome Sequence of Striga asiatica Provides Insight into the Evolution of Plant Parasitism.</title>
        <authorList>
            <person name="Yoshida S."/>
            <person name="Kim S."/>
            <person name="Wafula E.K."/>
            <person name="Tanskanen J."/>
            <person name="Kim Y.M."/>
            <person name="Honaas L."/>
            <person name="Yang Z."/>
            <person name="Spallek T."/>
            <person name="Conn C.E."/>
            <person name="Ichihashi Y."/>
            <person name="Cheong K."/>
            <person name="Cui S."/>
            <person name="Der J.P."/>
            <person name="Gundlach H."/>
            <person name="Jiao Y."/>
            <person name="Hori C."/>
            <person name="Ishida J.K."/>
            <person name="Kasahara H."/>
            <person name="Kiba T."/>
            <person name="Kim M.S."/>
            <person name="Koo N."/>
            <person name="Laohavisit A."/>
            <person name="Lee Y.H."/>
            <person name="Lumba S."/>
            <person name="McCourt P."/>
            <person name="Mortimer J.C."/>
            <person name="Mutuku J.M."/>
            <person name="Nomura T."/>
            <person name="Sasaki-Sekimoto Y."/>
            <person name="Seto Y."/>
            <person name="Wang Y."/>
            <person name="Wakatake T."/>
            <person name="Sakakibara H."/>
            <person name="Demura T."/>
            <person name="Yamaguchi S."/>
            <person name="Yoneyama K."/>
            <person name="Manabe R.I."/>
            <person name="Nelson D.C."/>
            <person name="Schulman A.H."/>
            <person name="Timko M.P."/>
            <person name="dePamphilis C.W."/>
            <person name="Choi D."/>
            <person name="Shirasu K."/>
        </authorList>
    </citation>
    <scope>NUCLEOTIDE SEQUENCE [LARGE SCALE GENOMIC DNA]</scope>
    <source>
        <strain evidence="2">cv. UVA1</strain>
    </source>
</reference>
<sequence>MFSPNPGGYVPEKTRDNTPVKGATGYWGFNKPVVTLRLDCGLEVREGGGGSGAGIREADRSVSAKGGKLWEEGRFDASIRGSAPRKSVPRTNSLEFSSTRSEQVIIWIPDNSNLISVPCVKVFSKPLERIVLLLFLVDCCVEVLGYPPVVVVQRRKFFWAQRTLMCFVLLKFFAHEVFEVFWHDFEVSFDIDQIVEINPLLKKEFIKVGLAPVRNTAFTPAEGSSPMSVKTVLRMKPHVELFPLKEESSSPLPVKKTFPLLLKDKGFAE</sequence>
<comment type="caution">
    <text evidence="1">The sequence shown here is derived from an EMBL/GenBank/DDBJ whole genome shotgun (WGS) entry which is preliminary data.</text>
</comment>
<dbReference type="GO" id="GO:0005840">
    <property type="term" value="C:ribosome"/>
    <property type="evidence" value="ECO:0007669"/>
    <property type="project" value="UniProtKB-KW"/>
</dbReference>
<evidence type="ECO:0000313" key="1">
    <source>
        <dbReference type="EMBL" id="GER44702.1"/>
    </source>
</evidence>
<keyword evidence="1" id="KW-0687">Ribonucleoprotein</keyword>